<dbReference type="EMBL" id="JAQQAL010000024">
    <property type="protein sequence ID" value="MDC7227350.1"/>
    <property type="molecule type" value="Genomic_DNA"/>
</dbReference>
<dbReference type="InterPro" id="IPR047324">
    <property type="entry name" value="LbH_gamma_CA-like"/>
</dbReference>
<dbReference type="InterPro" id="IPR050484">
    <property type="entry name" value="Transf_Hexapept/Carb_Anhydrase"/>
</dbReference>
<dbReference type="Gene3D" id="2.160.10.10">
    <property type="entry name" value="Hexapeptide repeat proteins"/>
    <property type="match status" value="1"/>
</dbReference>
<comment type="caution">
    <text evidence="1">The sequence shown here is derived from an EMBL/GenBank/DDBJ whole genome shotgun (WGS) entry which is preliminary data.</text>
</comment>
<reference evidence="1 2" key="1">
    <citation type="submission" date="2022-12" db="EMBL/GenBank/DDBJ databases">
        <title>Metagenome assembled genome from gulf of manar.</title>
        <authorList>
            <person name="Kohli P."/>
            <person name="Pk S."/>
            <person name="Venkata Ramana C."/>
            <person name="Sasikala C."/>
        </authorList>
    </citation>
    <scope>NUCLEOTIDE SEQUENCE [LARGE SCALE GENOMIC DNA]</scope>
    <source>
        <strain evidence="1">JB008</strain>
    </source>
</reference>
<dbReference type="SUPFAM" id="SSF51161">
    <property type="entry name" value="Trimeric LpxA-like enzymes"/>
    <property type="match status" value="1"/>
</dbReference>
<protein>
    <submittedName>
        <fullName evidence="1">Gamma carbonic anhydrase family protein</fullName>
    </submittedName>
</protein>
<gene>
    <name evidence="1" type="ORF">PQJ61_11365</name>
</gene>
<sequence>MINKFLNKTPDTDKANFIAWNADVSGDVVLGAESSVWFSATIRGDIAPIRIGNSTNIQDGAVCHISVDRQLTVGDWVTVGHNAIIHSCTIGNHCLIGMGAIVLDKAEIGDYSIVGAGSLVTGGKKFPPRSLILGSPAKVVRELTDEDIKEIDAAAERYRIHSKETAEERKVK</sequence>
<accession>A0AAJ1IDL3</accession>
<dbReference type="CDD" id="cd04645">
    <property type="entry name" value="LbH_gamma_CA_like"/>
    <property type="match status" value="1"/>
</dbReference>
<dbReference type="PANTHER" id="PTHR13061">
    <property type="entry name" value="DYNACTIN SUBUNIT P25"/>
    <property type="match status" value="1"/>
</dbReference>
<dbReference type="Pfam" id="PF00132">
    <property type="entry name" value="Hexapep"/>
    <property type="match status" value="1"/>
</dbReference>
<name>A0AAJ1IDL3_9SPIO</name>
<evidence type="ECO:0000313" key="2">
    <source>
        <dbReference type="Proteomes" id="UP001221217"/>
    </source>
</evidence>
<dbReference type="Proteomes" id="UP001221217">
    <property type="component" value="Unassembled WGS sequence"/>
</dbReference>
<evidence type="ECO:0000313" key="1">
    <source>
        <dbReference type="EMBL" id="MDC7227350.1"/>
    </source>
</evidence>
<proteinExistence type="predicted"/>
<dbReference type="PANTHER" id="PTHR13061:SF29">
    <property type="entry name" value="GAMMA CARBONIC ANHYDRASE-LIKE 1, MITOCHONDRIAL-RELATED"/>
    <property type="match status" value="1"/>
</dbReference>
<dbReference type="AlphaFoldDB" id="A0AAJ1IDL3"/>
<organism evidence="1 2">
    <name type="scientific">Candidatus Thalassospirochaeta sargassi</name>
    <dbReference type="NCBI Taxonomy" id="3119039"/>
    <lineage>
        <taxon>Bacteria</taxon>
        <taxon>Pseudomonadati</taxon>
        <taxon>Spirochaetota</taxon>
        <taxon>Spirochaetia</taxon>
        <taxon>Spirochaetales</taxon>
        <taxon>Spirochaetaceae</taxon>
        <taxon>Candidatus Thalassospirochaeta</taxon>
    </lineage>
</organism>
<dbReference type="InterPro" id="IPR011004">
    <property type="entry name" value="Trimer_LpxA-like_sf"/>
</dbReference>
<dbReference type="InterPro" id="IPR001451">
    <property type="entry name" value="Hexapep"/>
</dbReference>